<dbReference type="EMBL" id="WUEZ01000097">
    <property type="protein sequence ID" value="NEI39121.1"/>
    <property type="molecule type" value="Genomic_DNA"/>
</dbReference>
<accession>A0A6P0BK93</accession>
<dbReference type="Proteomes" id="UP000471560">
    <property type="component" value="Unassembled WGS sequence"/>
</dbReference>
<feature type="non-terminal residue" evidence="1">
    <location>
        <position position="1"/>
    </location>
</feature>
<protein>
    <submittedName>
        <fullName evidence="1">Uncharacterized protein</fullName>
    </submittedName>
</protein>
<evidence type="ECO:0000313" key="1">
    <source>
        <dbReference type="EMBL" id="NEI39121.1"/>
    </source>
</evidence>
<proteinExistence type="predicted"/>
<name>A0A6P0BK93_RHILE</name>
<sequence length="128" mass="13745">SNCAEIQSVCIGASLANLVSLCSKSSFSDSQPRCTPYFERFGLTPQQIEDGRRDVVGMEIGTCETGPIWTEFLRKLKGPFSSVLICAAARNPTFTSASICNGALARSCRTTRESTVSALHLAGAARRH</sequence>
<organism evidence="1 2">
    <name type="scientific">Rhizobium leguminosarum</name>
    <dbReference type="NCBI Taxonomy" id="384"/>
    <lineage>
        <taxon>Bacteria</taxon>
        <taxon>Pseudomonadati</taxon>
        <taxon>Pseudomonadota</taxon>
        <taxon>Alphaproteobacteria</taxon>
        <taxon>Hyphomicrobiales</taxon>
        <taxon>Rhizobiaceae</taxon>
        <taxon>Rhizobium/Agrobacterium group</taxon>
        <taxon>Rhizobium</taxon>
    </lineage>
</organism>
<comment type="caution">
    <text evidence="1">The sequence shown here is derived from an EMBL/GenBank/DDBJ whole genome shotgun (WGS) entry which is preliminary data.</text>
</comment>
<dbReference type="AlphaFoldDB" id="A0A6P0BK93"/>
<gene>
    <name evidence="1" type="ORF">GR204_35285</name>
</gene>
<reference evidence="1 2" key="1">
    <citation type="submission" date="2019-12" db="EMBL/GenBank/DDBJ databases">
        <title>Rhizobium genotypes associated with high levels of biological nitrogen fixation by grain legumes in a temperate-maritime cropping system.</title>
        <authorList>
            <person name="Maluk M."/>
            <person name="Francesc Ferrando Molina F."/>
            <person name="Lopez Del Egido L."/>
            <person name="Lafos M."/>
            <person name="Langarica-Fuentes A."/>
            <person name="Gebre Yohannes G."/>
            <person name="Young M.W."/>
            <person name="Martin P."/>
            <person name="Gantlett R."/>
            <person name="Kenicer G."/>
            <person name="Hawes C."/>
            <person name="Begg G.S."/>
            <person name="Quilliam R.S."/>
            <person name="Squire G.R."/>
            <person name="Poole P.S."/>
            <person name="Young P.W."/>
            <person name="Iannetta P.M."/>
            <person name="James E.K."/>
        </authorList>
    </citation>
    <scope>NUCLEOTIDE SEQUENCE [LARGE SCALE GENOMIC DNA]</scope>
    <source>
        <strain evidence="1 2">JHI1096</strain>
    </source>
</reference>
<evidence type="ECO:0000313" key="2">
    <source>
        <dbReference type="Proteomes" id="UP000471560"/>
    </source>
</evidence>